<sequence length="96" mass="10422">MPSDALEDFPRCCDAANRDASQQKPHRGDDPEESAQSAATPGFMPGRPKSVPPRTNSKPPMPPSGSARLTHGHRPGNQRLANPHKRHFLLHGTKLA</sequence>
<keyword evidence="3" id="KW-1185">Reference proteome</keyword>
<dbReference type="Proteomes" id="UP000078572">
    <property type="component" value="Chromosome 1"/>
</dbReference>
<evidence type="ECO:0000313" key="3">
    <source>
        <dbReference type="Proteomes" id="UP000078572"/>
    </source>
</evidence>
<dbReference type="EMBL" id="CP016022">
    <property type="protein sequence ID" value="ANJ70997.1"/>
    <property type="molecule type" value="Genomic_DNA"/>
</dbReference>
<evidence type="ECO:0000256" key="1">
    <source>
        <dbReference type="SAM" id="MobiDB-lite"/>
    </source>
</evidence>
<dbReference type="AlphaFoldDB" id="A0A191ZSD4"/>
<dbReference type="STRING" id="190721.ACS15_0028"/>
<proteinExistence type="predicted"/>
<gene>
    <name evidence="2" type="ORF">A9Y76_00180</name>
</gene>
<reference evidence="3" key="1">
    <citation type="submission" date="2016-06" db="EMBL/GenBank/DDBJ databases">
        <authorList>
            <person name="Xu Y."/>
            <person name="Nagy A."/>
            <person name="Yan X."/>
            <person name="Kim S.W."/>
            <person name="Haley B."/>
            <person name="Liu N.T."/>
            <person name="Nou X."/>
        </authorList>
    </citation>
    <scope>NUCLEOTIDE SEQUENCE [LARGE SCALE GENOMIC DNA]</scope>
    <source>
        <strain evidence="3">ATCC 49129</strain>
    </source>
</reference>
<feature type="compositionally biased region" description="Basic residues" evidence="1">
    <location>
        <begin position="70"/>
        <end position="89"/>
    </location>
</feature>
<name>A0A191ZSD4_9RALS</name>
<accession>A0A191ZSD4</accession>
<protein>
    <submittedName>
        <fullName evidence="2">Uncharacterized protein</fullName>
    </submittedName>
</protein>
<evidence type="ECO:0000313" key="2">
    <source>
        <dbReference type="EMBL" id="ANJ70997.1"/>
    </source>
</evidence>
<feature type="region of interest" description="Disordered" evidence="1">
    <location>
        <begin position="1"/>
        <end position="96"/>
    </location>
</feature>
<organism evidence="2 3">
    <name type="scientific">Ralstonia insidiosa</name>
    <dbReference type="NCBI Taxonomy" id="190721"/>
    <lineage>
        <taxon>Bacteria</taxon>
        <taxon>Pseudomonadati</taxon>
        <taxon>Pseudomonadota</taxon>
        <taxon>Betaproteobacteria</taxon>
        <taxon>Burkholderiales</taxon>
        <taxon>Burkholderiaceae</taxon>
        <taxon>Ralstonia</taxon>
    </lineage>
</organism>